<accession>A0A9Y2ERX0</accession>
<organism evidence="12 13">
    <name type="scientific">Selenobaculum gibii</name>
    <dbReference type="NCBI Taxonomy" id="3054208"/>
    <lineage>
        <taxon>Bacteria</taxon>
        <taxon>Bacillati</taxon>
        <taxon>Bacillota</taxon>
        <taxon>Negativicutes</taxon>
        <taxon>Selenomonadales</taxon>
        <taxon>Selenomonadaceae</taxon>
        <taxon>Selenobaculum</taxon>
    </lineage>
</organism>
<feature type="binding site" evidence="8">
    <location>
        <position position="11"/>
    </location>
    <ligand>
        <name>[4Fe-4S] cluster</name>
        <dbReference type="ChEBI" id="CHEBI:49883"/>
        <label>1</label>
    </ligand>
</feature>
<sequence>MQKVGFISLGCVKNLVDTEVMLGALKDRGFELTADPQNADVLIVNTCAFIETAKNESITAILNMADYKKIGKCKSLIIAGCLGQRYQQDLLDEIPEADAIVGTGAWHRIDEAVAETLKGKRVLLIGETDTIYDEKMTRITTTPEYSAYIKVAEGCNNRCSYCVIPLVRGNYRSRTIESIVAEAKSLTDKGVKEINLIAQDTTNYGHDLYGKSRLTDLLKELVKIEKLQWIRILYCYPKYFTDELIELMAAEPKICKYVDLPLQHADNTVLKAMARYDTRESIEALLKKIRNKIPNVTIRTSFIVGFPGETEEQYLALKSFVEEQRFDKVGVFTYSREEDTPAYEMDDQIDDVVKQERYHDLMSLQCKISEELNQEMEGKEIEVLIEGRDTEQETVAYGRSYREAPEVDGQVYVECDSDSKPGDMIKAKIVQGFTYDILAEKITE</sequence>
<dbReference type="SFLD" id="SFLDF00274">
    <property type="entry name" value="ribosomal_protein_S12_methylth"/>
    <property type="match status" value="1"/>
</dbReference>
<protein>
    <recommendedName>
        <fullName evidence="8">Ribosomal protein uS12 methylthiotransferase RimO</fullName>
        <shortName evidence="8">uS12 MTTase</shortName>
        <shortName evidence="8">uS12 methylthiotransferase</shortName>
        <ecNumber evidence="8">2.8.4.4</ecNumber>
    </recommendedName>
    <alternativeName>
        <fullName evidence="8">Ribosomal protein uS12 (aspartate-C(3))-methylthiotransferase</fullName>
    </alternativeName>
    <alternativeName>
        <fullName evidence="8">Ribosome maturation factor RimO</fullName>
    </alternativeName>
</protein>
<dbReference type="FunFam" id="3.80.30.20:FF:000001">
    <property type="entry name" value="tRNA-2-methylthio-N(6)-dimethylallyladenosine synthase 2"/>
    <property type="match status" value="1"/>
</dbReference>
<dbReference type="GO" id="GO:0046872">
    <property type="term" value="F:metal ion binding"/>
    <property type="evidence" value="ECO:0007669"/>
    <property type="project" value="UniProtKB-KW"/>
</dbReference>
<dbReference type="KEGG" id="sgbi:P3F81_07105"/>
<dbReference type="InterPro" id="IPR012340">
    <property type="entry name" value="NA-bd_OB-fold"/>
</dbReference>
<feature type="domain" description="Radical SAM core" evidence="11">
    <location>
        <begin position="141"/>
        <end position="371"/>
    </location>
</feature>
<dbReference type="GO" id="GO:0051539">
    <property type="term" value="F:4 iron, 4 sulfur cluster binding"/>
    <property type="evidence" value="ECO:0007669"/>
    <property type="project" value="UniProtKB-UniRule"/>
</dbReference>
<feature type="binding site" evidence="8">
    <location>
        <position position="155"/>
    </location>
    <ligand>
        <name>[4Fe-4S] cluster</name>
        <dbReference type="ChEBI" id="CHEBI:49883"/>
        <label>2</label>
        <note>4Fe-4S-S-AdoMet</note>
    </ligand>
</feature>
<feature type="binding site" evidence="8">
    <location>
        <position position="162"/>
    </location>
    <ligand>
        <name>[4Fe-4S] cluster</name>
        <dbReference type="ChEBI" id="CHEBI:49883"/>
        <label>2</label>
        <note>4Fe-4S-S-AdoMet</note>
    </ligand>
</feature>
<dbReference type="PROSITE" id="PS50926">
    <property type="entry name" value="TRAM"/>
    <property type="match status" value="1"/>
</dbReference>
<dbReference type="PROSITE" id="PS01278">
    <property type="entry name" value="MTTASE_RADICAL"/>
    <property type="match status" value="1"/>
</dbReference>
<keyword evidence="12" id="KW-0687">Ribonucleoprotein</keyword>
<dbReference type="SUPFAM" id="SSF102114">
    <property type="entry name" value="Radical SAM enzymes"/>
    <property type="match status" value="1"/>
</dbReference>
<dbReference type="Pfam" id="PF18693">
    <property type="entry name" value="TRAM_2"/>
    <property type="match status" value="1"/>
</dbReference>
<dbReference type="InterPro" id="IPR038135">
    <property type="entry name" value="Methylthiotransferase_N_sf"/>
</dbReference>
<dbReference type="PANTHER" id="PTHR43837">
    <property type="entry name" value="RIBOSOMAL PROTEIN S12 METHYLTHIOTRANSFERASE RIMO"/>
    <property type="match status" value="1"/>
</dbReference>
<dbReference type="InterPro" id="IPR007197">
    <property type="entry name" value="rSAM"/>
</dbReference>
<evidence type="ECO:0000256" key="3">
    <source>
        <dbReference type="ARBA" id="ARBA00022679"/>
    </source>
</evidence>
<evidence type="ECO:0000259" key="10">
    <source>
        <dbReference type="PROSITE" id="PS51449"/>
    </source>
</evidence>
<dbReference type="InterPro" id="IPR006638">
    <property type="entry name" value="Elp3/MiaA/NifB-like_rSAM"/>
</dbReference>
<evidence type="ECO:0000259" key="9">
    <source>
        <dbReference type="PROSITE" id="PS50926"/>
    </source>
</evidence>
<keyword evidence="13" id="KW-1185">Reference proteome</keyword>
<dbReference type="PROSITE" id="PS51918">
    <property type="entry name" value="RADICAL_SAM"/>
    <property type="match status" value="1"/>
</dbReference>
<comment type="subcellular location">
    <subcellularLocation>
        <location evidence="8">Cytoplasm</location>
    </subcellularLocation>
</comment>
<evidence type="ECO:0000259" key="11">
    <source>
        <dbReference type="PROSITE" id="PS51918"/>
    </source>
</evidence>
<dbReference type="GO" id="GO:0005840">
    <property type="term" value="C:ribosome"/>
    <property type="evidence" value="ECO:0007669"/>
    <property type="project" value="UniProtKB-KW"/>
</dbReference>
<dbReference type="AlphaFoldDB" id="A0A9Y2ERX0"/>
<dbReference type="Pfam" id="PF04055">
    <property type="entry name" value="Radical_SAM"/>
    <property type="match status" value="1"/>
</dbReference>
<dbReference type="EC" id="2.8.4.4" evidence="8"/>
<evidence type="ECO:0000256" key="8">
    <source>
        <dbReference type="HAMAP-Rule" id="MF_01865"/>
    </source>
</evidence>
<reference evidence="12" key="1">
    <citation type="submission" date="2023-03" db="EMBL/GenBank/DDBJ databases">
        <title>Selenobaculum gbiensis gen. nov. sp. nov., a new bacterium isolated from the gut microbiota of IBD patient.</title>
        <authorList>
            <person name="Yeo S."/>
            <person name="Park H."/>
            <person name="Huh C.S."/>
        </authorList>
    </citation>
    <scope>NUCLEOTIDE SEQUENCE</scope>
    <source>
        <strain evidence="12">ICN-92133</strain>
    </source>
</reference>
<comment type="cofactor">
    <cofactor evidence="8">
        <name>[4Fe-4S] cluster</name>
        <dbReference type="ChEBI" id="CHEBI:49883"/>
    </cofactor>
    <text evidence="8">Binds 2 [4Fe-4S] clusters. One cluster is coordinated with 3 cysteines and an exchangeable S-adenosyl-L-methionine.</text>
</comment>
<keyword evidence="6 8" id="KW-0408">Iron</keyword>
<dbReference type="RefSeq" id="WP_147669127.1">
    <property type="nucleotide sequence ID" value="NZ_CP120678.1"/>
</dbReference>
<dbReference type="NCBIfam" id="TIGR00089">
    <property type="entry name" value="MiaB/RimO family radical SAM methylthiotransferase"/>
    <property type="match status" value="1"/>
</dbReference>
<dbReference type="GO" id="GO:0140101">
    <property type="term" value="F:catalytic activity, acting on a tRNA"/>
    <property type="evidence" value="ECO:0007669"/>
    <property type="project" value="UniProtKB-ARBA"/>
</dbReference>
<dbReference type="InterPro" id="IPR058240">
    <property type="entry name" value="rSAM_sf"/>
</dbReference>
<evidence type="ECO:0000256" key="1">
    <source>
        <dbReference type="ARBA" id="ARBA00022485"/>
    </source>
</evidence>
<dbReference type="SMART" id="SM00729">
    <property type="entry name" value="Elp3"/>
    <property type="match status" value="1"/>
</dbReference>
<dbReference type="GO" id="GO:0035599">
    <property type="term" value="F:aspartic acid methylthiotransferase activity"/>
    <property type="evidence" value="ECO:0007669"/>
    <property type="project" value="TreeGrafter"/>
</dbReference>
<dbReference type="InterPro" id="IPR002792">
    <property type="entry name" value="TRAM_dom"/>
</dbReference>
<keyword evidence="1 8" id="KW-0004">4Fe-4S</keyword>
<name>A0A9Y2ERX0_9FIRM</name>
<dbReference type="InterPro" id="IPR013848">
    <property type="entry name" value="Methylthiotransferase_N"/>
</dbReference>
<evidence type="ECO:0000313" key="13">
    <source>
        <dbReference type="Proteomes" id="UP001243623"/>
    </source>
</evidence>
<dbReference type="InterPro" id="IPR005839">
    <property type="entry name" value="Methylthiotransferase"/>
</dbReference>
<evidence type="ECO:0000256" key="2">
    <source>
        <dbReference type="ARBA" id="ARBA00022490"/>
    </source>
</evidence>
<dbReference type="GO" id="GO:0103039">
    <property type="term" value="F:protein methylthiotransferase activity"/>
    <property type="evidence" value="ECO:0007669"/>
    <property type="project" value="UniProtKB-EC"/>
</dbReference>
<feature type="binding site" evidence="8">
    <location>
        <position position="81"/>
    </location>
    <ligand>
        <name>[4Fe-4S] cluster</name>
        <dbReference type="ChEBI" id="CHEBI:49883"/>
        <label>1</label>
    </ligand>
</feature>
<evidence type="ECO:0000256" key="5">
    <source>
        <dbReference type="ARBA" id="ARBA00022723"/>
    </source>
</evidence>
<dbReference type="SFLD" id="SFLDG01061">
    <property type="entry name" value="methylthiotransferase"/>
    <property type="match status" value="1"/>
</dbReference>
<proteinExistence type="inferred from homology"/>
<dbReference type="InterPro" id="IPR023404">
    <property type="entry name" value="rSAM_horseshoe"/>
</dbReference>
<keyword evidence="12" id="KW-0689">Ribosomal protein</keyword>
<feature type="binding site" evidence="8">
    <location>
        <position position="47"/>
    </location>
    <ligand>
        <name>[4Fe-4S] cluster</name>
        <dbReference type="ChEBI" id="CHEBI:49883"/>
        <label>1</label>
    </ligand>
</feature>
<keyword evidence="5 8" id="KW-0479">Metal-binding</keyword>
<keyword evidence="3 8" id="KW-0808">Transferase</keyword>
<comment type="catalytic activity">
    <reaction evidence="8">
        <text>L-aspartate(89)-[ribosomal protein uS12]-hydrogen + (sulfur carrier)-SH + AH2 + 2 S-adenosyl-L-methionine = 3-methylsulfanyl-L-aspartate(89)-[ribosomal protein uS12]-hydrogen + (sulfur carrier)-H + 5'-deoxyadenosine + L-methionine + A + S-adenosyl-L-homocysteine + 2 H(+)</text>
        <dbReference type="Rhea" id="RHEA:37087"/>
        <dbReference type="Rhea" id="RHEA-COMP:10460"/>
        <dbReference type="Rhea" id="RHEA-COMP:10461"/>
        <dbReference type="Rhea" id="RHEA-COMP:14737"/>
        <dbReference type="Rhea" id="RHEA-COMP:14739"/>
        <dbReference type="ChEBI" id="CHEBI:13193"/>
        <dbReference type="ChEBI" id="CHEBI:15378"/>
        <dbReference type="ChEBI" id="CHEBI:17319"/>
        <dbReference type="ChEBI" id="CHEBI:17499"/>
        <dbReference type="ChEBI" id="CHEBI:29917"/>
        <dbReference type="ChEBI" id="CHEBI:29961"/>
        <dbReference type="ChEBI" id="CHEBI:57844"/>
        <dbReference type="ChEBI" id="CHEBI:57856"/>
        <dbReference type="ChEBI" id="CHEBI:59789"/>
        <dbReference type="ChEBI" id="CHEBI:64428"/>
        <dbReference type="ChEBI" id="CHEBI:73599"/>
        <dbReference type="EC" id="2.8.4.4"/>
    </reaction>
</comment>
<evidence type="ECO:0000256" key="4">
    <source>
        <dbReference type="ARBA" id="ARBA00022691"/>
    </source>
</evidence>
<dbReference type="Proteomes" id="UP001243623">
    <property type="component" value="Chromosome"/>
</dbReference>
<dbReference type="SFLD" id="SFLDG01082">
    <property type="entry name" value="B12-binding_domain_containing"/>
    <property type="match status" value="1"/>
</dbReference>
<dbReference type="Pfam" id="PF00919">
    <property type="entry name" value="UPF0004"/>
    <property type="match status" value="1"/>
</dbReference>
<feature type="domain" description="TRAM" evidence="9">
    <location>
        <begin position="374"/>
        <end position="443"/>
    </location>
</feature>
<dbReference type="GO" id="GO:0035600">
    <property type="term" value="P:tRNA methylthiolation"/>
    <property type="evidence" value="ECO:0007669"/>
    <property type="project" value="UniProtKB-ARBA"/>
</dbReference>
<comment type="function">
    <text evidence="8">Catalyzes the methylthiolation of an aspartic acid residue of ribosomal protein uS12.</text>
</comment>
<keyword evidence="4 8" id="KW-0949">S-adenosyl-L-methionine</keyword>
<evidence type="ECO:0000256" key="7">
    <source>
        <dbReference type="ARBA" id="ARBA00023014"/>
    </source>
</evidence>
<dbReference type="PANTHER" id="PTHR43837:SF1">
    <property type="entry name" value="RIBOSOMAL PROTEIN US12 METHYLTHIOTRANSFERASE RIMO"/>
    <property type="match status" value="1"/>
</dbReference>
<comment type="similarity">
    <text evidence="8">Belongs to the methylthiotransferase family. RimO subfamily.</text>
</comment>
<dbReference type="CDD" id="cd01335">
    <property type="entry name" value="Radical_SAM"/>
    <property type="match status" value="1"/>
</dbReference>
<feature type="domain" description="MTTase N-terminal" evidence="10">
    <location>
        <begin position="2"/>
        <end position="118"/>
    </location>
</feature>
<dbReference type="Gene3D" id="3.80.30.20">
    <property type="entry name" value="tm_1862 like domain"/>
    <property type="match status" value="1"/>
</dbReference>
<gene>
    <name evidence="8 12" type="primary">rimO</name>
    <name evidence="12" type="ORF">P3F81_07105</name>
</gene>
<dbReference type="InterPro" id="IPR005840">
    <property type="entry name" value="Ribosomal_uS12_MeSTrfase_RimO"/>
</dbReference>
<dbReference type="HAMAP" id="MF_01865">
    <property type="entry name" value="MTTase_RimO"/>
    <property type="match status" value="1"/>
</dbReference>
<dbReference type="EMBL" id="CP120678">
    <property type="protein sequence ID" value="WIW69691.1"/>
    <property type="molecule type" value="Genomic_DNA"/>
</dbReference>
<dbReference type="InterPro" id="IPR020612">
    <property type="entry name" value="Methylthiotransferase_CS"/>
</dbReference>
<feature type="binding site" evidence="8">
    <location>
        <position position="159"/>
    </location>
    <ligand>
        <name>[4Fe-4S] cluster</name>
        <dbReference type="ChEBI" id="CHEBI:49883"/>
        <label>2</label>
        <note>4Fe-4S-S-AdoMet</note>
    </ligand>
</feature>
<evidence type="ECO:0000313" key="12">
    <source>
        <dbReference type="EMBL" id="WIW69691.1"/>
    </source>
</evidence>
<dbReference type="Gene3D" id="2.40.50.140">
    <property type="entry name" value="Nucleic acid-binding proteins"/>
    <property type="match status" value="1"/>
</dbReference>
<dbReference type="Gene3D" id="3.40.50.12160">
    <property type="entry name" value="Methylthiotransferase, N-terminal domain"/>
    <property type="match status" value="1"/>
</dbReference>
<evidence type="ECO:0000256" key="6">
    <source>
        <dbReference type="ARBA" id="ARBA00023004"/>
    </source>
</evidence>
<dbReference type="SFLD" id="SFLDS00029">
    <property type="entry name" value="Radical_SAM"/>
    <property type="match status" value="1"/>
</dbReference>
<dbReference type="PROSITE" id="PS51449">
    <property type="entry name" value="MTTASE_N"/>
    <property type="match status" value="1"/>
</dbReference>
<keyword evidence="2 8" id="KW-0963">Cytoplasm</keyword>
<dbReference type="GO" id="GO:0005829">
    <property type="term" value="C:cytosol"/>
    <property type="evidence" value="ECO:0007669"/>
    <property type="project" value="TreeGrafter"/>
</dbReference>
<keyword evidence="7 8" id="KW-0411">Iron-sulfur</keyword>
<dbReference type="NCBIfam" id="TIGR01125">
    <property type="entry name" value="30S ribosomal protein S12 methylthiotransferase RimO"/>
    <property type="match status" value="1"/>
</dbReference>